<keyword evidence="4" id="KW-0285">Flavoprotein</keyword>
<dbReference type="GO" id="GO:0004489">
    <property type="term" value="F:methylenetetrahydrofolate reductase [NAD(P)H] activity"/>
    <property type="evidence" value="ECO:0007669"/>
    <property type="project" value="EnsemblFungi"/>
</dbReference>
<evidence type="ECO:0000256" key="5">
    <source>
        <dbReference type="ARBA" id="ARBA00022827"/>
    </source>
</evidence>
<protein>
    <recommendedName>
        <fullName evidence="10">MTHFR SAM-binding regulatory domain-containing protein</fullName>
    </recommendedName>
</protein>
<dbReference type="GO" id="GO:0005829">
    <property type="term" value="C:cytosol"/>
    <property type="evidence" value="ECO:0007669"/>
    <property type="project" value="TreeGrafter"/>
</dbReference>
<comment type="cofactor">
    <cofactor evidence="1">
        <name>FAD</name>
        <dbReference type="ChEBI" id="CHEBI:57692"/>
    </cofactor>
</comment>
<feature type="compositionally biased region" description="Acidic residues" evidence="9">
    <location>
        <begin position="375"/>
        <end position="388"/>
    </location>
</feature>
<dbReference type="CDD" id="cd00537">
    <property type="entry name" value="MTHFR"/>
    <property type="match status" value="1"/>
</dbReference>
<evidence type="ECO:0000256" key="2">
    <source>
        <dbReference type="ARBA" id="ARBA00004777"/>
    </source>
</evidence>
<dbReference type="InParanoid" id="I2H327"/>
<dbReference type="KEGG" id="tbl:TBLA_0D02780"/>
<accession>I2H327</accession>
<comment type="pathway">
    <text evidence="2 8">One-carbon metabolism; tetrahydrofolate interconversion.</text>
</comment>
<evidence type="ECO:0000256" key="6">
    <source>
        <dbReference type="ARBA" id="ARBA00022857"/>
    </source>
</evidence>
<feature type="compositionally biased region" description="Polar residues" evidence="9">
    <location>
        <begin position="429"/>
        <end position="441"/>
    </location>
</feature>
<dbReference type="Gene3D" id="3.20.20.220">
    <property type="match status" value="1"/>
</dbReference>
<dbReference type="FunFam" id="3.20.20.220:FF:000002">
    <property type="entry name" value="Methylenetetrahydrofolate reductase"/>
    <property type="match status" value="1"/>
</dbReference>
<dbReference type="UniPathway" id="UPA00193"/>
<keyword evidence="5" id="KW-0274">FAD</keyword>
<dbReference type="Proteomes" id="UP000002866">
    <property type="component" value="Chromosome 4"/>
</dbReference>
<feature type="compositionally biased region" description="Polar residues" evidence="9">
    <location>
        <begin position="334"/>
        <end position="367"/>
    </location>
</feature>
<feature type="region of interest" description="Disordered" evidence="9">
    <location>
        <begin position="334"/>
        <end position="441"/>
    </location>
</feature>
<name>I2H327_HENB6</name>
<evidence type="ECO:0000256" key="3">
    <source>
        <dbReference type="ARBA" id="ARBA00006743"/>
    </source>
</evidence>
<dbReference type="PANTHER" id="PTHR45754">
    <property type="entry name" value="METHYLENETETRAHYDROFOLATE REDUCTASE"/>
    <property type="match status" value="1"/>
</dbReference>
<keyword evidence="6" id="KW-0521">NADP</keyword>
<gene>
    <name evidence="11" type="primary">TBLA0D02780</name>
    <name evidence="11" type="ORF">TBLA_0D02780</name>
</gene>
<reference evidence="11 12" key="1">
    <citation type="journal article" date="2011" name="Proc. Natl. Acad. Sci. U.S.A.">
        <title>Evolutionary erosion of yeast sex chromosomes by mating-type switching accidents.</title>
        <authorList>
            <person name="Gordon J.L."/>
            <person name="Armisen D."/>
            <person name="Proux-Wera E."/>
            <person name="Oheigeartaigh S.S."/>
            <person name="Byrne K.P."/>
            <person name="Wolfe K.H."/>
        </authorList>
    </citation>
    <scope>NUCLEOTIDE SEQUENCE [LARGE SCALE GENOMIC DNA]</scope>
    <source>
        <strain evidence="12">ATCC 34711 / CBS 6284 / DSM 70876 / NBRC 10599 / NRRL Y-10934 / UCD 77-7</strain>
    </source>
</reference>
<dbReference type="STRING" id="1071380.I2H327"/>
<dbReference type="Pfam" id="PF21895">
    <property type="entry name" value="MTHFR_C"/>
    <property type="match status" value="1"/>
</dbReference>
<feature type="compositionally biased region" description="Polar residues" evidence="9">
    <location>
        <begin position="389"/>
        <end position="404"/>
    </location>
</feature>
<dbReference type="InterPro" id="IPR003171">
    <property type="entry name" value="Mehydrof_redctse-like"/>
</dbReference>
<dbReference type="EMBL" id="HE806319">
    <property type="protein sequence ID" value="CCH60779.1"/>
    <property type="molecule type" value="Genomic_DNA"/>
</dbReference>
<proteinExistence type="inferred from homology"/>
<dbReference type="RefSeq" id="XP_004180298.1">
    <property type="nucleotide sequence ID" value="XM_004180250.1"/>
</dbReference>
<dbReference type="Pfam" id="PF02219">
    <property type="entry name" value="MTHFR"/>
    <property type="match status" value="1"/>
</dbReference>
<dbReference type="GO" id="GO:0035999">
    <property type="term" value="P:tetrahydrofolate interconversion"/>
    <property type="evidence" value="ECO:0007669"/>
    <property type="project" value="UniProtKB-UniPathway"/>
</dbReference>
<evidence type="ECO:0000256" key="4">
    <source>
        <dbReference type="ARBA" id="ARBA00022630"/>
    </source>
</evidence>
<evidence type="ECO:0000259" key="10">
    <source>
        <dbReference type="Pfam" id="PF21895"/>
    </source>
</evidence>
<organism evidence="11 12">
    <name type="scientific">Henningerozyma blattae (strain ATCC 34711 / CBS 6284 / DSM 70876 / NBRC 10599 / NRRL Y-10934 / UCD 77-7)</name>
    <name type="common">Yeast</name>
    <name type="synonym">Tetrapisispora blattae</name>
    <dbReference type="NCBI Taxonomy" id="1071380"/>
    <lineage>
        <taxon>Eukaryota</taxon>
        <taxon>Fungi</taxon>
        <taxon>Dikarya</taxon>
        <taxon>Ascomycota</taxon>
        <taxon>Saccharomycotina</taxon>
        <taxon>Saccharomycetes</taxon>
        <taxon>Saccharomycetales</taxon>
        <taxon>Saccharomycetaceae</taxon>
        <taxon>Henningerozyma</taxon>
    </lineage>
</organism>
<dbReference type="NCBIfam" id="TIGR00677">
    <property type="entry name" value="fadh2_euk"/>
    <property type="match status" value="1"/>
</dbReference>
<dbReference type="InterPro" id="IPR053806">
    <property type="entry name" value="MTHFR_C"/>
</dbReference>
<evidence type="ECO:0000313" key="12">
    <source>
        <dbReference type="Proteomes" id="UP000002866"/>
    </source>
</evidence>
<keyword evidence="7" id="KW-0560">Oxidoreductase</keyword>
<evidence type="ECO:0000256" key="9">
    <source>
        <dbReference type="SAM" id="MobiDB-lite"/>
    </source>
</evidence>
<sequence length="737" mass="83758">MNIIQQSTPINASRKITELYKERTSPCVSLEFFPPKTEPGKRNLLDRIGRMSALEPLFVTVTWAAGGTAADKTLELSTIIQQDLNIPVCMHLTCTNMDKTIIDEALEVCKRIGIRNILALRGDPPSGDDWLDFQMDQECDNFRYASDLVRYIKKNYDDYFCIGVAAYPEGHYGTDDDDTDADMEIKQDPIKDLPYLKEKIEAGADFVITQLFYDVDNFLKFEQVFREQIQNDSILLFPGLMPINSFLLFNRAAKLSHATIPSSILDQFPVEIQNDDNIVKSIGIKILINIIEEIYAKTNGRINCFHFFTLNLEKAIAQIVAKSTTLSSILEDSNVSDNHSTMPQIHRQPQPQSQLNNFPHTVSNTELNESRNTDNDEDLILIDAEEDNSNNNRVTNGTTSTTYLEENKKRRRRRSSSTINYNDNDDNSRTTINRNSIPHNMNSTSNAININHSNMPSRKVLISISQGSGTLGRNATWDEFPNGRFGDSRSPAYGEIDGYGPSLKVSYKKAIELWGKPLNFDDIKNIFIKYLEGSIDSLPWSDLGLSPETGLIQEELIELNEMGYLTLSSQPATNGTSSTDKIFGWGPAHGVVYQKAFIEMFISKNQWDTILKPKLDRYGSSKYTYYVGDVNGKFDSHQTYDSENNEYPNGNSDGSSSVVTWGVFPNSEIIQSTIIEEESFKAWRDEAFAIWLEWIKLFPINSPTRIFLNKLRNEFCLVSIVHHDFIKTDELWEMLLE</sequence>
<dbReference type="GO" id="GO:0009086">
    <property type="term" value="P:methionine biosynthetic process"/>
    <property type="evidence" value="ECO:0007669"/>
    <property type="project" value="TreeGrafter"/>
</dbReference>
<evidence type="ECO:0000256" key="7">
    <source>
        <dbReference type="ARBA" id="ARBA00023002"/>
    </source>
</evidence>
<feature type="domain" description="MTHFR SAM-binding regulatory" evidence="10">
    <location>
        <begin position="470"/>
        <end position="735"/>
    </location>
</feature>
<dbReference type="OrthoDB" id="16284at2759"/>
<dbReference type="GeneID" id="14495815"/>
<dbReference type="OMA" id="GLMPINS"/>
<evidence type="ECO:0000256" key="1">
    <source>
        <dbReference type="ARBA" id="ARBA00001974"/>
    </source>
</evidence>
<comment type="similarity">
    <text evidence="3">Belongs to the methylenetetrahydrofolate reductase family.</text>
</comment>
<dbReference type="InterPro" id="IPR004621">
    <property type="entry name" value="Fadh2_euk"/>
</dbReference>
<dbReference type="InterPro" id="IPR029041">
    <property type="entry name" value="FAD-linked_oxidoreductase-like"/>
</dbReference>
<evidence type="ECO:0000313" key="11">
    <source>
        <dbReference type="EMBL" id="CCH60779.1"/>
    </source>
</evidence>
<dbReference type="eggNOG" id="KOG0564">
    <property type="taxonomic scope" value="Eukaryota"/>
</dbReference>
<dbReference type="GO" id="GO:0071949">
    <property type="term" value="F:FAD binding"/>
    <property type="evidence" value="ECO:0007669"/>
    <property type="project" value="TreeGrafter"/>
</dbReference>
<evidence type="ECO:0000256" key="8">
    <source>
        <dbReference type="RuleBase" id="RU004254"/>
    </source>
</evidence>
<dbReference type="HOGENOM" id="CLU_025841_2_1_1"/>
<dbReference type="SUPFAM" id="SSF51730">
    <property type="entry name" value="FAD-linked oxidoreductase"/>
    <property type="match status" value="1"/>
</dbReference>
<keyword evidence="12" id="KW-1185">Reference proteome</keyword>
<dbReference type="FunCoup" id="I2H327">
    <property type="interactions" value="41"/>
</dbReference>
<dbReference type="AlphaFoldDB" id="I2H327"/>
<dbReference type="PANTHER" id="PTHR45754:SF1">
    <property type="entry name" value="METHYLENETETRAHYDROFOLATE REDUCTASE 1"/>
    <property type="match status" value="1"/>
</dbReference>